<dbReference type="KEGG" id="cpor:BED41_11595"/>
<dbReference type="AlphaFoldDB" id="A0A1B2I6U2"/>
<keyword evidence="2" id="KW-1185">Reference proteome</keyword>
<dbReference type="Proteomes" id="UP000093044">
    <property type="component" value="Chromosome"/>
</dbReference>
<dbReference type="RefSeq" id="WP_066746394.1">
    <property type="nucleotide sequence ID" value="NZ_CP016757.1"/>
</dbReference>
<gene>
    <name evidence="1" type="ORF">BED41_11595</name>
</gene>
<proteinExistence type="predicted"/>
<dbReference type="Pfam" id="PF09338">
    <property type="entry name" value="Gly_reductase"/>
    <property type="match status" value="1"/>
</dbReference>
<dbReference type="STRING" id="1197717.BED41_11595"/>
<dbReference type="InterPro" id="IPR015417">
    <property type="entry name" value="Gly_reductase_pB_sua/b"/>
</dbReference>
<dbReference type="OrthoDB" id="2015371at2"/>
<reference evidence="1" key="1">
    <citation type="submission" date="2016-08" db="EMBL/GenBank/DDBJ databases">
        <title>Complete genome of Cloacibacillus porcorum.</title>
        <authorList>
            <person name="Looft T."/>
            <person name="Bayles D.O."/>
            <person name="Alt D.P."/>
        </authorList>
    </citation>
    <scope>NUCLEOTIDE SEQUENCE [LARGE SCALE GENOMIC DNA]</scope>
    <source>
        <strain evidence="1">CL-84</strain>
    </source>
</reference>
<evidence type="ECO:0008006" key="3">
    <source>
        <dbReference type="Google" id="ProtNLM"/>
    </source>
</evidence>
<organism evidence="1 2">
    <name type="scientific">Cloacibacillus porcorum</name>
    <dbReference type="NCBI Taxonomy" id="1197717"/>
    <lineage>
        <taxon>Bacteria</taxon>
        <taxon>Thermotogati</taxon>
        <taxon>Synergistota</taxon>
        <taxon>Synergistia</taxon>
        <taxon>Synergistales</taxon>
        <taxon>Synergistaceae</taxon>
        <taxon>Cloacibacillus</taxon>
    </lineage>
</organism>
<name>A0A1B2I6U2_9BACT</name>
<protein>
    <recommendedName>
        <fullName evidence="3">Glycine reductase</fullName>
    </recommendedName>
</protein>
<dbReference type="GO" id="GO:0050485">
    <property type="term" value="F:oxidoreductase activity, acting on X-H and Y-H to form an X-Y bond, with a disulfide as acceptor"/>
    <property type="evidence" value="ECO:0007669"/>
    <property type="project" value="InterPro"/>
</dbReference>
<dbReference type="GeneID" id="83058489"/>
<evidence type="ECO:0000313" key="1">
    <source>
        <dbReference type="EMBL" id="ANZ45663.1"/>
    </source>
</evidence>
<accession>A0A1B2I6U2</accession>
<evidence type="ECO:0000313" key="2">
    <source>
        <dbReference type="Proteomes" id="UP000093044"/>
    </source>
</evidence>
<sequence>MKLTVETVHIKDLQFGESTSLRDGVLYVSKEDILAFAAGEPCFDTLKIDIARPGDSTRIINVVDVVQPRCKMSDNIDWPGVLTDDYEIAGGGVTRAVEGMGIVLCQNDTYWSRKWGSFDMSGECAEINPYAKMPMLVIEPLTPADADFREYREALRRVGFKTSVMLAKATHERAADSSETFDNSERHPGLPNVAYVYQIYSKQYDTQNYREPMLYGNAVPDTLPLIMQPTEVLDGAISPCGGFRCVTTYEIQNHPVIIELMRRHGKELNFAGVVITVTSVEAKHRNLVSKMAASLLKEVFHADGAIITKGVGGASTLCVGAIASEAEKLGIKAVPIIQILNGKSNLGVECMISDHNVNSIVCSGTYYHNFSLPAVETLLGGPEDALYLSGDDGVIGGHKIATGDPAKGRVRSTYMKQVGLMSQVGFSYGMAVDY</sequence>
<dbReference type="EMBL" id="CP016757">
    <property type="protein sequence ID" value="ANZ45663.1"/>
    <property type="molecule type" value="Genomic_DNA"/>
</dbReference>